<evidence type="ECO:0000259" key="2">
    <source>
        <dbReference type="SMART" id="SM00454"/>
    </source>
</evidence>
<feature type="compositionally biased region" description="Basic and acidic residues" evidence="1">
    <location>
        <begin position="295"/>
        <end position="305"/>
    </location>
</feature>
<dbReference type="SUPFAM" id="SSF47769">
    <property type="entry name" value="SAM/Pointed domain"/>
    <property type="match status" value="1"/>
</dbReference>
<dbReference type="OrthoDB" id="1919336at2759"/>
<dbReference type="Proteomes" id="UP000316270">
    <property type="component" value="Chromosome 3"/>
</dbReference>
<protein>
    <recommendedName>
        <fullName evidence="2">SAM domain-containing protein</fullName>
    </recommendedName>
</protein>
<feature type="compositionally biased region" description="Low complexity" evidence="1">
    <location>
        <begin position="276"/>
        <end position="294"/>
    </location>
</feature>
<dbReference type="SMART" id="SM00454">
    <property type="entry name" value="SAM"/>
    <property type="match status" value="1"/>
</dbReference>
<sequence length="455" mass="50173">MDIPDTQNRQAEEVDTTLSASSRLHAVLQSLSLDEYTEALIAHGFTSWDEILEIQEHDLEALEFKLGHRRKLQREIAVYKNVTRPRNQHETPGDPTAVADVQSPVPRQGKRRLDQLVPFQGVHKRSRQMALRPLLSADPTALSSLTHFTVVKDHCSTISLQMPPMYGGNSAPISPNSYPTYAPHLLTEEAGINLKPVSGSRFLPPSSEQVDAWACSLLNLSPCGTQCDHTDSSCDCWRGDPITDEALYSAEPTSVLNDEGPPTNRNLTLSTAFPESSTSSSRSGSGSGSGSSTSNERHSAARTRETSYASAEDVQHFLNKPPAMPMQLQMLPENPTNKLILATCIYILPKMAGSNHQANLYFAVYLASHTLDDFIHLLANKCGMHSHQILRTVRVDERGAETAFTDTMVRAIRHEQTMAAEFRDIGLPPDLHPSSADAAGFAELKSKFFELRLVY</sequence>
<dbReference type="Gene3D" id="1.10.150.50">
    <property type="entry name" value="Transcription Factor, Ets-1"/>
    <property type="match status" value="1"/>
</dbReference>
<reference evidence="3 4" key="1">
    <citation type="submission" date="2019-07" db="EMBL/GenBank/DDBJ databases">
        <title>Finished genome of Venturia effusa.</title>
        <authorList>
            <person name="Young C.A."/>
            <person name="Cox M.P."/>
            <person name="Ganley A.R.D."/>
            <person name="David W.J."/>
        </authorList>
    </citation>
    <scope>NUCLEOTIDE SEQUENCE [LARGE SCALE GENOMIC DNA]</scope>
    <source>
        <strain evidence="4">albino</strain>
    </source>
</reference>
<evidence type="ECO:0000313" key="3">
    <source>
        <dbReference type="EMBL" id="QDS69346.1"/>
    </source>
</evidence>
<feature type="region of interest" description="Disordered" evidence="1">
    <location>
        <begin position="253"/>
        <end position="312"/>
    </location>
</feature>
<dbReference type="Pfam" id="PF25416">
    <property type="entry name" value="GRHL1_C"/>
    <property type="match status" value="1"/>
</dbReference>
<feature type="compositionally biased region" description="Polar residues" evidence="1">
    <location>
        <begin position="263"/>
        <end position="275"/>
    </location>
</feature>
<organism evidence="3 4">
    <name type="scientific">Venturia effusa</name>
    <dbReference type="NCBI Taxonomy" id="50376"/>
    <lineage>
        <taxon>Eukaryota</taxon>
        <taxon>Fungi</taxon>
        <taxon>Dikarya</taxon>
        <taxon>Ascomycota</taxon>
        <taxon>Pezizomycotina</taxon>
        <taxon>Dothideomycetes</taxon>
        <taxon>Pleosporomycetidae</taxon>
        <taxon>Venturiales</taxon>
        <taxon>Venturiaceae</taxon>
        <taxon>Venturia</taxon>
    </lineage>
</organism>
<dbReference type="AlphaFoldDB" id="A0A517L154"/>
<name>A0A517L154_9PEZI</name>
<dbReference type="EMBL" id="CP042187">
    <property type="protein sequence ID" value="QDS69346.1"/>
    <property type="molecule type" value="Genomic_DNA"/>
</dbReference>
<dbReference type="InterPro" id="IPR013761">
    <property type="entry name" value="SAM/pointed_sf"/>
</dbReference>
<feature type="domain" description="SAM" evidence="2">
    <location>
        <begin position="16"/>
        <end position="82"/>
    </location>
</feature>
<dbReference type="InterPro" id="IPR057520">
    <property type="entry name" value="GRHL1/CP2_C"/>
</dbReference>
<proteinExistence type="predicted"/>
<dbReference type="InterPro" id="IPR001660">
    <property type="entry name" value="SAM"/>
</dbReference>
<dbReference type="STRING" id="50376.A0A517L154"/>
<accession>A0A517L154</accession>
<gene>
    <name evidence="3" type="ORF">FKW77_003765</name>
</gene>
<evidence type="ECO:0000313" key="4">
    <source>
        <dbReference type="Proteomes" id="UP000316270"/>
    </source>
</evidence>
<dbReference type="Pfam" id="PF00536">
    <property type="entry name" value="SAM_1"/>
    <property type="match status" value="1"/>
</dbReference>
<keyword evidence="4" id="KW-1185">Reference proteome</keyword>
<evidence type="ECO:0000256" key="1">
    <source>
        <dbReference type="SAM" id="MobiDB-lite"/>
    </source>
</evidence>